<keyword evidence="3" id="KW-1185">Reference proteome</keyword>
<dbReference type="Proteomes" id="UP000823775">
    <property type="component" value="Unassembled WGS sequence"/>
</dbReference>
<sequence length="1429" mass="155259">MLSIENIPPDPSHISLLKSSSSDERPSSDNKLVDLSNSDLDDNNNKFSIRDYVFRTRRKDIKTNWPFSQKNLQLCLKHGATDLLPPFQSVKGCAVDNHLTDKDNIVTSEEKHVKLDDDPVSTSSSGGRCMPKLAVDYRNINSSGSDREKVLRSTITSRSSSEIDSVPTTERSRCSGAEAVNLLEPLVRKPEGKGVVPPMSNKSGSTVQPPGKKCRLIVKLGNSADRNVEEDTTTNSFMVSEAMASKVCPVCKTFTSSSNTTLNAHIDQCLSGESTVKWTANPKVIKHRIKPRKTRLMVDIYATAKCCTLEDLDRRNGTNWASNPSLSVRETEVPAVEKLEKPPPVNLECAANEGAVYIDANGTKLRILSKFNDEQLPSSKPVNDPLQKKMVDGDKRSKFILTKKGKKNHIQKHHKLLKSASHSKRFCLSKTDHCLKIKSGQESIFSPRENVDKADCLNKHLRSPDQMISNGLGTIKQWACSKRTGLTRKISDKDNHQLSGGDVSTGVQSDDDVLPRTDSFMKRSCLLKSPRSSACLPEGSQQMGDMLLEPQDEHSEEPSLQEKVDFSLSRSPLPSNKRRSLVSHRCKGKHLKIDGHSVNNSSTDCPKMTVDHALSVKSMRVERNTDLLENTDNSEINCGRSTHHPSFSSKARMLSSLRKNLSSASEGPARGVKCNLKWKTASLKKSSMSCSSESEGAEVCQTEGEKHSLRGNLSETNVQGSKSCDRVIVKRSKVLTIRKNREAIVASNVEGTLGLKNSQSSAETHSDNETGSILAGASDAMGSVKVNHQSLNEKIMDPAASELSERGDFMSFSKSMDAGSDEMSGPARSHCDSQLFSQEYKGSILGTNATPCSQDPILGVEGMLSAVETGKSMIDGNVDDVTELGSNGGQGNYFLEVDPIPIPGPPGSFLPSPGRMSSEDLHGSSSLTSSRIQSSADHPEFVDQDSSSSPTSAASTVSNSTMARTGSRYSENLYDGGRNSSEMLRCHTGWEDKRSSFSGSTVDLLVENSVTLCQTANTGNDKDGLDKFNANTLFPGKGTFRFTNDKPCCCVRKEGASQGFALNREESQLLQRRAMTPSPFPASENQLSGDSLNRPNSIMLKSNSFSLSDSSSGPETNATKSSTGHIQFGISADSEFKLPIRDSESFSPSASNPVLRLMGKDLMVINKDEDSPLKRSSHSNSMNDLANTRLPSVSCGSLRNEDLNSFRQVDAHNRLVSHFPQSGDPVQHFDVRLSNGFKSHDSYSRPQQLSPTSPASFSCKSSGSGLMGSFGRPDYLGGCNLHTVPNGPNETCDMKKFVATPISHWQNATSVGNAVREIIVIDDSPENEAKSAYTTGMGKNKSSTGIQMQISSGYTSRFVDLCENRPHDSPYSGYGVAQNANLPTQVNEIPAKWNVNPDGCSLVHPSSFSASSSPAGPFRSSLYYSPGFS</sequence>
<evidence type="ECO:0000313" key="3">
    <source>
        <dbReference type="Proteomes" id="UP000823775"/>
    </source>
</evidence>
<feature type="region of interest" description="Disordered" evidence="1">
    <location>
        <begin position="1073"/>
        <end position="1125"/>
    </location>
</feature>
<feature type="region of interest" description="Disordered" evidence="1">
    <location>
        <begin position="491"/>
        <end position="511"/>
    </location>
</feature>
<gene>
    <name evidence="2" type="ORF">HAX54_032344</name>
</gene>
<proteinExistence type="predicted"/>
<comment type="caution">
    <text evidence="2">The sequence shown here is derived from an EMBL/GenBank/DDBJ whole genome shotgun (WGS) entry which is preliminary data.</text>
</comment>
<accession>A0ABS8VBS7</accession>
<dbReference type="EMBL" id="JACEIK010004100">
    <property type="protein sequence ID" value="MCD9644196.1"/>
    <property type="molecule type" value="Genomic_DNA"/>
</dbReference>
<protein>
    <submittedName>
        <fullName evidence="2">Uncharacterized protein</fullName>
    </submittedName>
</protein>
<feature type="compositionally biased region" description="Basic and acidic residues" evidence="1">
    <location>
        <begin position="551"/>
        <end position="565"/>
    </location>
</feature>
<feature type="region of interest" description="Disordered" evidence="1">
    <location>
        <begin position="1"/>
        <end position="37"/>
    </location>
</feature>
<dbReference type="Gene3D" id="3.30.160.60">
    <property type="entry name" value="Classic Zinc Finger"/>
    <property type="match status" value="1"/>
</dbReference>
<feature type="region of interest" description="Disordered" evidence="1">
    <location>
        <begin position="550"/>
        <end position="582"/>
    </location>
</feature>
<feature type="region of interest" description="Disordered" evidence="1">
    <location>
        <begin position="191"/>
        <end position="211"/>
    </location>
</feature>
<dbReference type="PANTHER" id="PTHR35767">
    <property type="entry name" value="HAPLESS PROTEIN"/>
    <property type="match status" value="1"/>
</dbReference>
<feature type="compositionally biased region" description="Low complexity" evidence="1">
    <location>
        <begin position="924"/>
        <end position="935"/>
    </location>
</feature>
<feature type="region of interest" description="Disordered" evidence="1">
    <location>
        <begin position="889"/>
        <end position="964"/>
    </location>
</feature>
<feature type="compositionally biased region" description="Polar residues" evidence="1">
    <location>
        <begin position="1083"/>
        <end position="1101"/>
    </location>
</feature>
<organism evidence="2 3">
    <name type="scientific">Datura stramonium</name>
    <name type="common">Jimsonweed</name>
    <name type="synonym">Common thornapple</name>
    <dbReference type="NCBI Taxonomy" id="4076"/>
    <lineage>
        <taxon>Eukaryota</taxon>
        <taxon>Viridiplantae</taxon>
        <taxon>Streptophyta</taxon>
        <taxon>Embryophyta</taxon>
        <taxon>Tracheophyta</taxon>
        <taxon>Spermatophyta</taxon>
        <taxon>Magnoliopsida</taxon>
        <taxon>eudicotyledons</taxon>
        <taxon>Gunneridae</taxon>
        <taxon>Pentapetalae</taxon>
        <taxon>asterids</taxon>
        <taxon>lamiids</taxon>
        <taxon>Solanales</taxon>
        <taxon>Solanaceae</taxon>
        <taxon>Solanoideae</taxon>
        <taxon>Datureae</taxon>
        <taxon>Datura</taxon>
    </lineage>
</organism>
<feature type="compositionally biased region" description="Low complexity" evidence="1">
    <location>
        <begin position="1102"/>
        <end position="1112"/>
    </location>
</feature>
<evidence type="ECO:0000313" key="2">
    <source>
        <dbReference type="EMBL" id="MCD9644196.1"/>
    </source>
</evidence>
<name>A0ABS8VBS7_DATST</name>
<feature type="compositionally biased region" description="Basic and acidic residues" evidence="1">
    <location>
        <begin position="21"/>
        <end position="32"/>
    </location>
</feature>
<feature type="compositionally biased region" description="Polar residues" evidence="1">
    <location>
        <begin position="1113"/>
        <end position="1125"/>
    </location>
</feature>
<dbReference type="PANTHER" id="PTHR35767:SF1">
    <property type="entry name" value="HAPLESS PROTEIN"/>
    <property type="match status" value="1"/>
</dbReference>
<reference evidence="2 3" key="1">
    <citation type="journal article" date="2021" name="BMC Genomics">
        <title>Datura genome reveals duplications of psychoactive alkaloid biosynthetic genes and high mutation rate following tissue culture.</title>
        <authorList>
            <person name="Rajewski A."/>
            <person name="Carter-House D."/>
            <person name="Stajich J."/>
            <person name="Litt A."/>
        </authorList>
    </citation>
    <scope>NUCLEOTIDE SEQUENCE [LARGE SCALE GENOMIC DNA]</scope>
    <source>
        <strain evidence="2">AR-01</strain>
    </source>
</reference>
<feature type="compositionally biased region" description="Low complexity" evidence="1">
    <location>
        <begin position="946"/>
        <end position="963"/>
    </location>
</feature>
<evidence type="ECO:0000256" key="1">
    <source>
        <dbReference type="SAM" id="MobiDB-lite"/>
    </source>
</evidence>